<feature type="chain" id="PRO_5038948274" description="Lipoprotein" evidence="2">
    <location>
        <begin position="22"/>
        <end position="189"/>
    </location>
</feature>
<reference evidence="3 4" key="1">
    <citation type="submission" date="2018-05" db="EMBL/GenBank/DDBJ databases">
        <title>Nocardioides silvaticus genome.</title>
        <authorList>
            <person name="Li C."/>
            <person name="Wang G."/>
        </authorList>
    </citation>
    <scope>NUCLEOTIDE SEQUENCE [LARGE SCALE GENOMIC DNA]</scope>
    <source>
        <strain evidence="3 4">CCTCC AB 2018079</strain>
    </source>
</reference>
<dbReference type="PROSITE" id="PS51257">
    <property type="entry name" value="PROKAR_LIPOPROTEIN"/>
    <property type="match status" value="1"/>
</dbReference>
<keyword evidence="2" id="KW-0732">Signal</keyword>
<evidence type="ECO:0000256" key="1">
    <source>
        <dbReference type="SAM" id="MobiDB-lite"/>
    </source>
</evidence>
<comment type="caution">
    <text evidence="3">The sequence shown here is derived from an EMBL/GenBank/DDBJ whole genome shotgun (WGS) entry which is preliminary data.</text>
</comment>
<evidence type="ECO:0000256" key="2">
    <source>
        <dbReference type="SAM" id="SignalP"/>
    </source>
</evidence>
<dbReference type="AlphaFoldDB" id="A0A316TFP8"/>
<dbReference type="OrthoDB" id="9840897at2"/>
<dbReference type="RefSeq" id="WP_109695467.1">
    <property type="nucleotide sequence ID" value="NZ_QGDD01000007.1"/>
</dbReference>
<sequence length="189" mass="19911">MPTPRLAALLAASLLVVTACTDDGSDEPGGTTTDLSPLTSPTADATDVDHPAEGVDLVDPPTLEGVYQRALQTYVDFERGRRLAARTGKAGRLLSFNATADVVDPYRRALRTAPAAASYDGLVVVEFVDVQPRGRKLRLDLCVDATGLDVPDGAPAVLGEATRAPQQVDVSNIEGLWRVTRAEPVDGSC</sequence>
<feature type="region of interest" description="Disordered" evidence="1">
    <location>
        <begin position="22"/>
        <end position="56"/>
    </location>
</feature>
<dbReference type="Proteomes" id="UP000245507">
    <property type="component" value="Unassembled WGS sequence"/>
</dbReference>
<protein>
    <recommendedName>
        <fullName evidence="5">Lipoprotein</fullName>
    </recommendedName>
</protein>
<accession>A0A316TFP8</accession>
<dbReference type="EMBL" id="QGDD01000007">
    <property type="protein sequence ID" value="PWN01999.1"/>
    <property type="molecule type" value="Genomic_DNA"/>
</dbReference>
<evidence type="ECO:0000313" key="3">
    <source>
        <dbReference type="EMBL" id="PWN01999.1"/>
    </source>
</evidence>
<evidence type="ECO:0008006" key="5">
    <source>
        <dbReference type="Google" id="ProtNLM"/>
    </source>
</evidence>
<feature type="signal peptide" evidence="2">
    <location>
        <begin position="1"/>
        <end position="21"/>
    </location>
</feature>
<evidence type="ECO:0000313" key="4">
    <source>
        <dbReference type="Proteomes" id="UP000245507"/>
    </source>
</evidence>
<proteinExistence type="predicted"/>
<gene>
    <name evidence="3" type="ORF">DJ010_15805</name>
</gene>
<name>A0A316TFP8_9ACTN</name>
<feature type="compositionally biased region" description="Low complexity" evidence="1">
    <location>
        <begin position="29"/>
        <end position="42"/>
    </location>
</feature>
<organism evidence="3 4">
    <name type="scientific">Nocardioides silvaticus</name>
    <dbReference type="NCBI Taxonomy" id="2201891"/>
    <lineage>
        <taxon>Bacteria</taxon>
        <taxon>Bacillati</taxon>
        <taxon>Actinomycetota</taxon>
        <taxon>Actinomycetes</taxon>
        <taxon>Propionibacteriales</taxon>
        <taxon>Nocardioidaceae</taxon>
        <taxon>Nocardioides</taxon>
    </lineage>
</organism>
<keyword evidence="4" id="KW-1185">Reference proteome</keyword>